<feature type="transmembrane region" description="Helical" evidence="13">
    <location>
        <begin position="155"/>
        <end position="174"/>
    </location>
</feature>
<evidence type="ECO:0000256" key="5">
    <source>
        <dbReference type="ARBA" id="ARBA00022475"/>
    </source>
</evidence>
<dbReference type="GO" id="GO:0009306">
    <property type="term" value="P:protein secretion"/>
    <property type="evidence" value="ECO:0007669"/>
    <property type="project" value="InterPro"/>
</dbReference>
<dbReference type="EMBL" id="FRXO01000002">
    <property type="protein sequence ID" value="SHO63255.1"/>
    <property type="molecule type" value="Genomic_DNA"/>
</dbReference>
<dbReference type="PANTHER" id="PTHR30531">
    <property type="entry name" value="FLAGELLAR BIOSYNTHETIC PROTEIN FLHB"/>
    <property type="match status" value="1"/>
</dbReference>
<keyword evidence="4 13" id="KW-0813">Transport</keyword>
<dbReference type="FunFam" id="3.40.1690.10:FF:000001">
    <property type="entry name" value="Flagellar biosynthetic protein FlhB"/>
    <property type="match status" value="1"/>
</dbReference>
<keyword evidence="7 13" id="KW-1005">Bacterial flagellum biogenesis</keyword>
<keyword evidence="5 13" id="KW-1003">Cell membrane</keyword>
<evidence type="ECO:0000256" key="4">
    <source>
        <dbReference type="ARBA" id="ARBA00022448"/>
    </source>
</evidence>
<keyword evidence="14" id="KW-0969">Cilium</keyword>
<dbReference type="InterPro" id="IPR029025">
    <property type="entry name" value="T3SS_substrate_exporter_C"/>
</dbReference>
<name>A0A1M7ZEC1_9HYPH</name>
<gene>
    <name evidence="13" type="primary">flhB</name>
    <name evidence="14" type="ORF">SAMN02745172_01322</name>
</gene>
<comment type="function">
    <text evidence="12 13">Required for formation of the rod structure in the basal body of the flagellar apparatus. Together with FliI and FliH, may constitute the export apparatus of flagellin.</text>
</comment>
<evidence type="ECO:0000313" key="15">
    <source>
        <dbReference type="Proteomes" id="UP000186406"/>
    </source>
</evidence>
<keyword evidence="8 13" id="KW-0653">Protein transport</keyword>
<evidence type="ECO:0000256" key="13">
    <source>
        <dbReference type="RuleBase" id="RU364091"/>
    </source>
</evidence>
<evidence type="ECO:0000256" key="12">
    <source>
        <dbReference type="ARBA" id="ARBA00025078"/>
    </source>
</evidence>
<dbReference type="Proteomes" id="UP000186406">
    <property type="component" value="Unassembled WGS sequence"/>
</dbReference>
<protein>
    <recommendedName>
        <fullName evidence="3 13">Flagellar biosynthetic protein FlhB</fullName>
    </recommendedName>
</protein>
<dbReference type="PRINTS" id="PR00950">
    <property type="entry name" value="TYPE3IMSPROT"/>
</dbReference>
<dbReference type="AlphaFoldDB" id="A0A1M7ZEC1"/>
<proteinExistence type="inferred from homology"/>
<dbReference type="NCBIfam" id="TIGR00328">
    <property type="entry name" value="flhB"/>
    <property type="match status" value="1"/>
</dbReference>
<dbReference type="Gene3D" id="6.10.250.2080">
    <property type="match status" value="1"/>
</dbReference>
<keyword evidence="10 13" id="KW-0472">Membrane</keyword>
<dbReference type="Gene3D" id="3.40.1690.10">
    <property type="entry name" value="secretion proteins EscU"/>
    <property type="match status" value="1"/>
</dbReference>
<dbReference type="GO" id="GO:0005886">
    <property type="term" value="C:plasma membrane"/>
    <property type="evidence" value="ECO:0007669"/>
    <property type="project" value="UniProtKB-SubCell"/>
</dbReference>
<organism evidence="14 15">
    <name type="scientific">Pseudoxanthobacter soli DSM 19599</name>
    <dbReference type="NCBI Taxonomy" id="1123029"/>
    <lineage>
        <taxon>Bacteria</taxon>
        <taxon>Pseudomonadati</taxon>
        <taxon>Pseudomonadota</taxon>
        <taxon>Alphaproteobacteria</taxon>
        <taxon>Hyphomicrobiales</taxon>
        <taxon>Segnochrobactraceae</taxon>
        <taxon>Pseudoxanthobacter</taxon>
    </lineage>
</organism>
<sequence>MAGDEDKESKTEEATDRQISQALEKGNVPFSREAPLFASLAAMLVCLVFLIPQSIGALAHELSRFIDDPGGFSLESGSDATALLWETAMAASHFLLPSIITLSVAGLAAALLQNSPAFVLERISPKWNRISLASGWGRIFGGAGLIEFLKSLFKFTAVAVLIIILCDTDQYAVINAMFSDPVLIPALLLSLATRLVSAVCVGIIVLVALDLVWSRVKWRRDLRMTKQDIKEEMKQTEGDPLVKARLRSLAKDRARQRMMTAVPKASFVVANPTHFAVALRYQREEGGAPVVVAKGADLLALRIREIATKHAIPIIEDKPLARALYDSTEVDQWIPPEFYRAVAKILYFLYSREK</sequence>
<dbReference type="InterPro" id="IPR006135">
    <property type="entry name" value="T3SS_substrate_exporter"/>
</dbReference>
<reference evidence="14 15" key="1">
    <citation type="submission" date="2016-12" db="EMBL/GenBank/DDBJ databases">
        <authorList>
            <person name="Song W.-J."/>
            <person name="Kurnit D.M."/>
        </authorList>
    </citation>
    <scope>NUCLEOTIDE SEQUENCE [LARGE SCALE GENOMIC DNA]</scope>
    <source>
        <strain evidence="14 15">DSM 19599</strain>
    </source>
</reference>
<dbReference type="GO" id="GO:0044780">
    <property type="term" value="P:bacterial-type flagellum assembly"/>
    <property type="evidence" value="ECO:0007669"/>
    <property type="project" value="InterPro"/>
</dbReference>
<dbReference type="RefSeq" id="WP_073626755.1">
    <property type="nucleotide sequence ID" value="NZ_FRXO01000002.1"/>
</dbReference>
<feature type="transmembrane region" description="Helical" evidence="13">
    <location>
        <begin position="34"/>
        <end position="55"/>
    </location>
</feature>
<feature type="transmembrane region" description="Helical" evidence="13">
    <location>
        <begin position="186"/>
        <end position="213"/>
    </location>
</feature>
<evidence type="ECO:0000313" key="14">
    <source>
        <dbReference type="EMBL" id="SHO63255.1"/>
    </source>
</evidence>
<dbReference type="InterPro" id="IPR006136">
    <property type="entry name" value="FlhB"/>
</dbReference>
<keyword evidence="14" id="KW-0282">Flagellum</keyword>
<dbReference type="Pfam" id="PF01312">
    <property type="entry name" value="Bac_export_2"/>
    <property type="match status" value="1"/>
</dbReference>
<comment type="similarity">
    <text evidence="2 13">Belongs to the type III secretion exporter family.</text>
</comment>
<accession>A0A1M7ZEC1</accession>
<keyword evidence="11 13" id="KW-1006">Bacterial flagellum protein export</keyword>
<evidence type="ECO:0000256" key="1">
    <source>
        <dbReference type="ARBA" id="ARBA00004651"/>
    </source>
</evidence>
<dbReference type="STRING" id="1123029.SAMN02745172_01322"/>
<evidence type="ECO:0000256" key="2">
    <source>
        <dbReference type="ARBA" id="ARBA00010690"/>
    </source>
</evidence>
<dbReference type="SUPFAM" id="SSF160544">
    <property type="entry name" value="EscU C-terminal domain-like"/>
    <property type="match status" value="1"/>
</dbReference>
<keyword evidence="9 13" id="KW-1133">Transmembrane helix</keyword>
<dbReference type="PANTHER" id="PTHR30531:SF12">
    <property type="entry name" value="FLAGELLAR BIOSYNTHETIC PROTEIN FLHB"/>
    <property type="match status" value="1"/>
</dbReference>
<evidence type="ECO:0000256" key="3">
    <source>
        <dbReference type="ARBA" id="ARBA00021622"/>
    </source>
</evidence>
<evidence type="ECO:0000256" key="6">
    <source>
        <dbReference type="ARBA" id="ARBA00022692"/>
    </source>
</evidence>
<evidence type="ECO:0000256" key="9">
    <source>
        <dbReference type="ARBA" id="ARBA00022989"/>
    </source>
</evidence>
<dbReference type="OrthoDB" id="9807950at2"/>
<keyword evidence="15" id="KW-1185">Reference proteome</keyword>
<feature type="transmembrane region" description="Helical" evidence="13">
    <location>
        <begin position="94"/>
        <end position="112"/>
    </location>
</feature>
<evidence type="ECO:0000256" key="8">
    <source>
        <dbReference type="ARBA" id="ARBA00022927"/>
    </source>
</evidence>
<keyword evidence="6 13" id="KW-0812">Transmembrane</keyword>
<evidence type="ECO:0000256" key="10">
    <source>
        <dbReference type="ARBA" id="ARBA00023136"/>
    </source>
</evidence>
<comment type="subcellular location">
    <subcellularLocation>
        <location evidence="1">Cell membrane</location>
        <topology evidence="1">Multi-pass membrane protein</topology>
    </subcellularLocation>
</comment>
<evidence type="ECO:0000256" key="11">
    <source>
        <dbReference type="ARBA" id="ARBA00023225"/>
    </source>
</evidence>
<evidence type="ECO:0000256" key="7">
    <source>
        <dbReference type="ARBA" id="ARBA00022795"/>
    </source>
</evidence>
<keyword evidence="14" id="KW-0966">Cell projection</keyword>